<dbReference type="PROSITE" id="PS50977">
    <property type="entry name" value="HTH_TETR_2"/>
    <property type="match status" value="1"/>
</dbReference>
<dbReference type="Pfam" id="PF00440">
    <property type="entry name" value="TetR_N"/>
    <property type="match status" value="1"/>
</dbReference>
<organism evidence="6 7">
    <name type="scientific">Nocardioides simplex</name>
    <name type="common">Arthrobacter simplex</name>
    <dbReference type="NCBI Taxonomy" id="2045"/>
    <lineage>
        <taxon>Bacteria</taxon>
        <taxon>Bacillati</taxon>
        <taxon>Actinomycetota</taxon>
        <taxon>Actinomycetes</taxon>
        <taxon>Propionibacteriales</taxon>
        <taxon>Nocardioidaceae</taxon>
        <taxon>Pimelobacter</taxon>
    </lineage>
</organism>
<keyword evidence="1" id="KW-0805">Transcription regulation</keyword>
<evidence type="ECO:0000256" key="4">
    <source>
        <dbReference type="PROSITE-ProRule" id="PRU00335"/>
    </source>
</evidence>
<dbReference type="Gene3D" id="1.10.357.10">
    <property type="entry name" value="Tetracycline Repressor, domain 2"/>
    <property type="match status" value="1"/>
</dbReference>
<feature type="DNA-binding region" description="H-T-H motif" evidence="4">
    <location>
        <begin position="36"/>
        <end position="55"/>
    </location>
</feature>
<evidence type="ECO:0000259" key="5">
    <source>
        <dbReference type="PROSITE" id="PS50977"/>
    </source>
</evidence>
<evidence type="ECO:0000256" key="1">
    <source>
        <dbReference type="ARBA" id="ARBA00023015"/>
    </source>
</evidence>
<proteinExistence type="predicted"/>
<dbReference type="PANTHER" id="PTHR30055">
    <property type="entry name" value="HTH-TYPE TRANSCRIPTIONAL REGULATOR RUTR"/>
    <property type="match status" value="1"/>
</dbReference>
<keyword evidence="2 4" id="KW-0238">DNA-binding</keyword>
<dbReference type="GO" id="GO:0000976">
    <property type="term" value="F:transcription cis-regulatory region binding"/>
    <property type="evidence" value="ECO:0007669"/>
    <property type="project" value="TreeGrafter"/>
</dbReference>
<reference evidence="6 7" key="1">
    <citation type="submission" date="2019-09" db="EMBL/GenBank/DDBJ databases">
        <title>Pimelobacter sp. isolated from Paulinella.</title>
        <authorList>
            <person name="Jeong S.E."/>
        </authorList>
    </citation>
    <scope>NUCLEOTIDE SEQUENCE [LARGE SCALE GENOMIC DNA]</scope>
    <source>
        <strain evidence="6 7">Pch-N</strain>
    </source>
</reference>
<accession>A0A7J5E254</accession>
<dbReference type="InterPro" id="IPR009057">
    <property type="entry name" value="Homeodomain-like_sf"/>
</dbReference>
<dbReference type="InterPro" id="IPR050109">
    <property type="entry name" value="HTH-type_TetR-like_transc_reg"/>
</dbReference>
<dbReference type="GO" id="GO:0003700">
    <property type="term" value="F:DNA-binding transcription factor activity"/>
    <property type="evidence" value="ECO:0007669"/>
    <property type="project" value="TreeGrafter"/>
</dbReference>
<evidence type="ECO:0000256" key="2">
    <source>
        <dbReference type="ARBA" id="ARBA00023125"/>
    </source>
</evidence>
<protein>
    <submittedName>
        <fullName evidence="6">TetR/AcrR family transcriptional regulator</fullName>
    </submittedName>
</protein>
<feature type="domain" description="HTH tetR-type" evidence="5">
    <location>
        <begin position="13"/>
        <end position="73"/>
    </location>
</feature>
<dbReference type="EMBL" id="WBVM01000001">
    <property type="protein sequence ID" value="KAB2812326.1"/>
    <property type="molecule type" value="Genomic_DNA"/>
</dbReference>
<evidence type="ECO:0000256" key="3">
    <source>
        <dbReference type="ARBA" id="ARBA00023163"/>
    </source>
</evidence>
<dbReference type="Proteomes" id="UP000449906">
    <property type="component" value="Unassembled WGS sequence"/>
</dbReference>
<dbReference type="AlphaFoldDB" id="A0A7J5E254"/>
<name>A0A7J5E254_NOCSI</name>
<dbReference type="InterPro" id="IPR001647">
    <property type="entry name" value="HTH_TetR"/>
</dbReference>
<keyword evidence="3" id="KW-0804">Transcription</keyword>
<evidence type="ECO:0000313" key="7">
    <source>
        <dbReference type="Proteomes" id="UP000449906"/>
    </source>
</evidence>
<dbReference type="SUPFAM" id="SSF46689">
    <property type="entry name" value="Homeodomain-like"/>
    <property type="match status" value="1"/>
</dbReference>
<evidence type="ECO:0000313" key="6">
    <source>
        <dbReference type="EMBL" id="KAB2812326.1"/>
    </source>
</evidence>
<dbReference type="PANTHER" id="PTHR30055:SF234">
    <property type="entry name" value="HTH-TYPE TRANSCRIPTIONAL REGULATOR BETI"/>
    <property type="match status" value="1"/>
</dbReference>
<gene>
    <name evidence="6" type="ORF">F9L07_11100</name>
</gene>
<sequence length="207" mass="21951">MSHNIPVMDPRQARSRARLHEAVLRLAAEQPIAELSMTAVAAAAGVHRSTVYQHAGSVDELLQQALGAELDQLRTGLPAPGAPPAEAARAVTAVTRGVLEHVARHAGLYRAGLAAGDADHGLRGMLGRHFLESGRLLREVSGVAPSLDVPGQPQAAVAEVAARFIADGTVGVIAAWLDRPELSVDDLLEIYVRLLPDWWPRDLTAGE</sequence>
<comment type="caution">
    <text evidence="6">The sequence shown here is derived from an EMBL/GenBank/DDBJ whole genome shotgun (WGS) entry which is preliminary data.</text>
</comment>